<dbReference type="OrthoDB" id="9761451at2"/>
<evidence type="ECO:0000256" key="6">
    <source>
        <dbReference type="ARBA" id="ARBA00022748"/>
    </source>
</evidence>
<feature type="domain" description="Cytochrome c-type biogenesis protein CcmF C-terminal" evidence="12">
    <location>
        <begin position="315"/>
        <end position="641"/>
    </location>
</feature>
<proteinExistence type="inferred from homology"/>
<evidence type="ECO:0000313" key="13">
    <source>
        <dbReference type="EMBL" id="TDU31989.1"/>
    </source>
</evidence>
<evidence type="ECO:0000256" key="9">
    <source>
        <dbReference type="ARBA" id="ARBA00037230"/>
    </source>
</evidence>
<accession>A0A4R7PEB6</accession>
<dbReference type="InterPro" id="IPR032523">
    <property type="entry name" value="CcmF_C"/>
</dbReference>
<dbReference type="EMBL" id="SOBT01000008">
    <property type="protein sequence ID" value="TDU31989.1"/>
    <property type="molecule type" value="Genomic_DNA"/>
</dbReference>
<feature type="transmembrane region" description="Helical" evidence="10">
    <location>
        <begin position="277"/>
        <end position="305"/>
    </location>
</feature>
<keyword evidence="7 10" id="KW-1133">Transmembrane helix</keyword>
<dbReference type="GO" id="GO:0020037">
    <property type="term" value="F:heme binding"/>
    <property type="evidence" value="ECO:0007669"/>
    <property type="project" value="InterPro"/>
</dbReference>
<feature type="domain" description="Cytochrome c assembly protein" evidence="11">
    <location>
        <begin position="89"/>
        <end position="295"/>
    </location>
</feature>
<dbReference type="RefSeq" id="WP_133880535.1">
    <property type="nucleotide sequence ID" value="NZ_MWIN01000004.1"/>
</dbReference>
<organism evidence="13 14">
    <name type="scientific">Panacagrimonas perspica</name>
    <dbReference type="NCBI Taxonomy" id="381431"/>
    <lineage>
        <taxon>Bacteria</taxon>
        <taxon>Pseudomonadati</taxon>
        <taxon>Pseudomonadota</taxon>
        <taxon>Gammaproteobacteria</taxon>
        <taxon>Nevskiales</taxon>
        <taxon>Nevskiaceae</taxon>
        <taxon>Panacagrimonas</taxon>
    </lineage>
</organism>
<dbReference type="GO" id="GO:0005886">
    <property type="term" value="C:plasma membrane"/>
    <property type="evidence" value="ECO:0007669"/>
    <property type="project" value="UniProtKB-SubCell"/>
</dbReference>
<dbReference type="Pfam" id="PF16327">
    <property type="entry name" value="CcmF_C"/>
    <property type="match status" value="1"/>
</dbReference>
<comment type="function">
    <text evidence="9">Required for the biogenesis of c-type cytochromes. Possible subunit of a heme lyase.</text>
</comment>
<feature type="transmembrane region" description="Helical" evidence="10">
    <location>
        <begin position="96"/>
        <end position="114"/>
    </location>
</feature>
<feature type="transmembrane region" description="Helical" evidence="10">
    <location>
        <begin position="249"/>
        <end position="265"/>
    </location>
</feature>
<dbReference type="InterPro" id="IPR003568">
    <property type="entry name" value="Cyt_c_biogenesis_CcmF"/>
</dbReference>
<feature type="transmembrane region" description="Helical" evidence="10">
    <location>
        <begin position="37"/>
        <end position="57"/>
    </location>
</feature>
<comment type="caution">
    <text evidence="13">The sequence shown here is derived from an EMBL/GenBank/DDBJ whole genome shotgun (WGS) entry which is preliminary data.</text>
</comment>
<keyword evidence="14" id="KW-1185">Reference proteome</keyword>
<feature type="transmembrane region" description="Helical" evidence="10">
    <location>
        <begin position="121"/>
        <end position="142"/>
    </location>
</feature>
<evidence type="ECO:0000256" key="1">
    <source>
        <dbReference type="ARBA" id="ARBA00004429"/>
    </source>
</evidence>
<dbReference type="Pfam" id="PF01578">
    <property type="entry name" value="Cytochrom_C_asm"/>
    <property type="match status" value="1"/>
</dbReference>
<evidence type="ECO:0000256" key="2">
    <source>
        <dbReference type="ARBA" id="ARBA00009186"/>
    </source>
</evidence>
<feature type="transmembrane region" description="Helical" evidence="10">
    <location>
        <begin position="352"/>
        <end position="374"/>
    </location>
</feature>
<comment type="similarity">
    <text evidence="2">Belongs to the CcmF/CycK/Ccl1/NrfE/CcsA family.</text>
</comment>
<feature type="transmembrane region" description="Helical" evidence="10">
    <location>
        <begin position="209"/>
        <end position="229"/>
    </location>
</feature>
<dbReference type="PANTHER" id="PTHR43653">
    <property type="entry name" value="CYTOCHROME C ASSEMBLY PROTEIN-RELATED"/>
    <property type="match status" value="1"/>
</dbReference>
<protein>
    <submittedName>
        <fullName evidence="13">Cytochrome c-type biogenesis protein CcmF</fullName>
    </submittedName>
</protein>
<evidence type="ECO:0000313" key="14">
    <source>
        <dbReference type="Proteomes" id="UP000295341"/>
    </source>
</evidence>
<evidence type="ECO:0000259" key="11">
    <source>
        <dbReference type="Pfam" id="PF01578"/>
    </source>
</evidence>
<dbReference type="PRINTS" id="PR01410">
    <property type="entry name" value="CCBIOGENESIS"/>
</dbReference>
<keyword evidence="8 10" id="KW-0472">Membrane</keyword>
<keyword evidence="6" id="KW-0201">Cytochrome c-type biogenesis</keyword>
<feature type="transmembrane region" description="Helical" evidence="10">
    <location>
        <begin position="394"/>
        <end position="413"/>
    </location>
</feature>
<dbReference type="PANTHER" id="PTHR43653:SF1">
    <property type="entry name" value="CYTOCHROME C-TYPE BIOGENESIS PROTEIN CCMF"/>
    <property type="match status" value="1"/>
</dbReference>
<feature type="transmembrane region" description="Helical" evidence="10">
    <location>
        <begin position="425"/>
        <end position="443"/>
    </location>
</feature>
<dbReference type="AlphaFoldDB" id="A0A4R7PEB6"/>
<dbReference type="InterPro" id="IPR003567">
    <property type="entry name" value="Cyt_c_biogenesis"/>
</dbReference>
<feature type="transmembrane region" description="Helical" evidence="10">
    <location>
        <begin position="449"/>
        <end position="470"/>
    </location>
</feature>
<dbReference type="NCBIfam" id="TIGR00353">
    <property type="entry name" value="nrfE"/>
    <property type="match status" value="1"/>
</dbReference>
<evidence type="ECO:0000256" key="7">
    <source>
        <dbReference type="ARBA" id="ARBA00022989"/>
    </source>
</evidence>
<feature type="transmembrane region" description="Helical" evidence="10">
    <location>
        <begin position="622"/>
        <end position="639"/>
    </location>
</feature>
<feature type="transmembrane region" description="Helical" evidence="10">
    <location>
        <begin position="177"/>
        <end position="197"/>
    </location>
</feature>
<dbReference type="GO" id="GO:0017004">
    <property type="term" value="P:cytochrome complex assembly"/>
    <property type="evidence" value="ECO:0007669"/>
    <property type="project" value="UniProtKB-KW"/>
</dbReference>
<reference evidence="13 14" key="1">
    <citation type="submission" date="2019-03" db="EMBL/GenBank/DDBJ databases">
        <title>Genomic Encyclopedia of Type Strains, Phase IV (KMG-IV): sequencing the most valuable type-strain genomes for metagenomic binning, comparative biology and taxonomic classification.</title>
        <authorList>
            <person name="Goeker M."/>
        </authorList>
    </citation>
    <scope>NUCLEOTIDE SEQUENCE [LARGE SCALE GENOMIC DNA]</scope>
    <source>
        <strain evidence="13 14">DSM 26377</strain>
    </source>
</reference>
<dbReference type="PRINTS" id="PR01411">
    <property type="entry name" value="CCMFBIOGNSIS"/>
</dbReference>
<keyword evidence="5 10" id="KW-0812">Transmembrane</keyword>
<evidence type="ECO:0000256" key="10">
    <source>
        <dbReference type="SAM" id="Phobius"/>
    </source>
</evidence>
<evidence type="ECO:0000256" key="8">
    <source>
        <dbReference type="ARBA" id="ARBA00023136"/>
    </source>
</evidence>
<name>A0A4R7PEB6_9GAMM</name>
<feature type="transmembrane region" description="Helical" evidence="10">
    <location>
        <begin position="490"/>
        <end position="513"/>
    </location>
</feature>
<feature type="transmembrane region" description="Helical" evidence="10">
    <location>
        <begin position="311"/>
        <end position="331"/>
    </location>
</feature>
<dbReference type="NCBIfam" id="NF007691">
    <property type="entry name" value="PRK10369.1"/>
    <property type="match status" value="1"/>
</dbReference>
<sequence length="660" mass="71964">MIPELGHFALWLALAVGLVQAIVPTVGYARRNLRWMSIAGAASQVQFLLVVVSYLCLSEAFRQNDFSVAYVAANSHSALPLIYRLSAVWGAHEGSLLLWLLMLSGWAFAVSIFNRRLPADISSLVLAALGAVSVGFLLFMLLTSNPFDRAFPIPLEGRDLNPLLQDPGLIIHPPMLYMGYVGFSVAFAFAIAALVTGRMDSAWARWARPWTTTAWLFLTMGITLGSWWAYNELGWGGWWFWDPVENASFMPWLVGTALIHSLAVTEKRGLLQSWTLLLSIVAFSLSLLGTFLVRSGVLVSVHAFATDPARGVFILAFLGVVVGGGLLLYAIRAPKLVRQGEMQLASREGLLLFNNVFLVVTAAMVLFGTLFPLLMDALDLGKYSVGPPYFNRMFFLLMAPLAVLVGFAGVVSWKRANLVESFKPLRLLALVAVVLGIALPFVTQGQGSVAASAGAVLAVWVLVTSVQEVWRRVRAKPSLAAGLRSVPRGAWGMTLAHIGLGVWTMGVAFASTFNVEKDVRLGSGQSADIGRYEFRFDGVTHVEGPNFKSDTGHVVVSYRGREIATLNPEKRLYPSQGSVMTEAAVDHNPLRDLYVAMGEPIDKNDANGDWALRLYYKPMMRLVWFGGVLMFFGGILAATDRRYRLAQRASASIPDGAAAA</sequence>
<evidence type="ECO:0000259" key="12">
    <source>
        <dbReference type="Pfam" id="PF16327"/>
    </source>
</evidence>
<evidence type="ECO:0000256" key="4">
    <source>
        <dbReference type="ARBA" id="ARBA00022519"/>
    </source>
</evidence>
<dbReference type="GO" id="GO:0015232">
    <property type="term" value="F:heme transmembrane transporter activity"/>
    <property type="evidence" value="ECO:0007669"/>
    <property type="project" value="InterPro"/>
</dbReference>
<comment type="subcellular location">
    <subcellularLocation>
        <location evidence="1">Cell inner membrane</location>
        <topology evidence="1">Multi-pass membrane protein</topology>
    </subcellularLocation>
</comment>
<keyword evidence="4" id="KW-0997">Cell inner membrane</keyword>
<evidence type="ECO:0000256" key="3">
    <source>
        <dbReference type="ARBA" id="ARBA00022475"/>
    </source>
</evidence>
<dbReference type="Proteomes" id="UP000295341">
    <property type="component" value="Unassembled WGS sequence"/>
</dbReference>
<evidence type="ECO:0000256" key="5">
    <source>
        <dbReference type="ARBA" id="ARBA00022692"/>
    </source>
</evidence>
<keyword evidence="3" id="KW-1003">Cell membrane</keyword>
<dbReference type="InterPro" id="IPR002541">
    <property type="entry name" value="Cyt_c_assembly"/>
</dbReference>
<gene>
    <name evidence="13" type="ORF">DFR24_1374</name>
</gene>